<evidence type="ECO:0000313" key="2">
    <source>
        <dbReference type="EMBL" id="KAJ8305018.1"/>
    </source>
</evidence>
<keyword evidence="1" id="KW-1133">Transmembrane helix</keyword>
<keyword evidence="3" id="KW-1185">Reference proteome</keyword>
<dbReference type="EMBL" id="JARBDR010000903">
    <property type="protein sequence ID" value="KAJ8305018.1"/>
    <property type="molecule type" value="Genomic_DNA"/>
</dbReference>
<keyword evidence="1" id="KW-0812">Transmembrane</keyword>
<feature type="transmembrane region" description="Helical" evidence="1">
    <location>
        <begin position="33"/>
        <end position="53"/>
    </location>
</feature>
<name>A0ABQ9EIB9_TEGGR</name>
<comment type="caution">
    <text evidence="2">The sequence shown here is derived from an EMBL/GenBank/DDBJ whole genome shotgun (WGS) entry which is preliminary data.</text>
</comment>
<proteinExistence type="predicted"/>
<evidence type="ECO:0000256" key="1">
    <source>
        <dbReference type="SAM" id="Phobius"/>
    </source>
</evidence>
<evidence type="ECO:0000313" key="3">
    <source>
        <dbReference type="Proteomes" id="UP001217089"/>
    </source>
</evidence>
<keyword evidence="1" id="KW-0472">Membrane</keyword>
<evidence type="ECO:0008006" key="4">
    <source>
        <dbReference type="Google" id="ProtNLM"/>
    </source>
</evidence>
<feature type="transmembrane region" description="Helical" evidence="1">
    <location>
        <begin position="65"/>
        <end position="85"/>
    </location>
</feature>
<dbReference type="Proteomes" id="UP001217089">
    <property type="component" value="Unassembled WGS sequence"/>
</dbReference>
<feature type="non-terminal residue" evidence="2">
    <location>
        <position position="100"/>
    </location>
</feature>
<dbReference type="SUPFAM" id="SSF81321">
    <property type="entry name" value="Family A G protein-coupled receptor-like"/>
    <property type="match status" value="1"/>
</dbReference>
<organism evidence="2 3">
    <name type="scientific">Tegillarca granosa</name>
    <name type="common">Malaysian cockle</name>
    <name type="synonym">Anadara granosa</name>
    <dbReference type="NCBI Taxonomy" id="220873"/>
    <lineage>
        <taxon>Eukaryota</taxon>
        <taxon>Metazoa</taxon>
        <taxon>Spiralia</taxon>
        <taxon>Lophotrochozoa</taxon>
        <taxon>Mollusca</taxon>
        <taxon>Bivalvia</taxon>
        <taxon>Autobranchia</taxon>
        <taxon>Pteriomorphia</taxon>
        <taxon>Arcoida</taxon>
        <taxon>Arcoidea</taxon>
        <taxon>Arcidae</taxon>
        <taxon>Tegillarca</taxon>
    </lineage>
</organism>
<protein>
    <recommendedName>
        <fullName evidence="4">G-protein coupled receptors family 1 profile domain-containing protein</fullName>
    </recommendedName>
</protein>
<reference evidence="2 3" key="1">
    <citation type="submission" date="2022-12" db="EMBL/GenBank/DDBJ databases">
        <title>Chromosome-level genome of Tegillarca granosa.</title>
        <authorList>
            <person name="Kim J."/>
        </authorList>
    </citation>
    <scope>NUCLEOTIDE SEQUENCE [LARGE SCALE GENOMIC DNA]</scope>
    <source>
        <strain evidence="2">Teg-2019</strain>
        <tissue evidence="2">Adductor muscle</tissue>
    </source>
</reference>
<accession>A0ABQ9EIB9</accession>
<dbReference type="Gene3D" id="1.20.1070.10">
    <property type="entry name" value="Rhodopsin 7-helix transmembrane proteins"/>
    <property type="match status" value="1"/>
</dbReference>
<gene>
    <name evidence="2" type="ORF">KUTeg_018601</name>
</gene>
<sequence>MNTTDSLNNTEIETESFIEDVIQTYIWKIVPPFMKITGILGNILSILVLTGRQDMLTRRQHKRKYTSLSVTDILVLCVGLLRRWVLHVFNWDFRKYSEVA</sequence>